<dbReference type="OrthoDB" id="979966at2"/>
<dbReference type="Proteomes" id="UP000184212">
    <property type="component" value="Unassembled WGS sequence"/>
</dbReference>
<accession>A0A1M5MW56</accession>
<dbReference type="AlphaFoldDB" id="A0A1M5MW56"/>
<organism evidence="1 2">
    <name type="scientific">Chryseolinea serpens</name>
    <dbReference type="NCBI Taxonomy" id="947013"/>
    <lineage>
        <taxon>Bacteria</taxon>
        <taxon>Pseudomonadati</taxon>
        <taxon>Bacteroidota</taxon>
        <taxon>Cytophagia</taxon>
        <taxon>Cytophagales</taxon>
        <taxon>Fulvivirgaceae</taxon>
        <taxon>Chryseolinea</taxon>
    </lineage>
</organism>
<reference evidence="1 2" key="1">
    <citation type="submission" date="2016-11" db="EMBL/GenBank/DDBJ databases">
        <authorList>
            <person name="Jaros S."/>
            <person name="Januszkiewicz K."/>
            <person name="Wedrychowicz H."/>
        </authorList>
    </citation>
    <scope>NUCLEOTIDE SEQUENCE [LARGE SCALE GENOMIC DNA]</scope>
    <source>
        <strain evidence="1 2">DSM 24574</strain>
    </source>
</reference>
<name>A0A1M5MW56_9BACT</name>
<keyword evidence="2" id="KW-1185">Reference proteome</keyword>
<evidence type="ECO:0000313" key="1">
    <source>
        <dbReference type="EMBL" id="SHG81521.1"/>
    </source>
</evidence>
<dbReference type="RefSeq" id="WP_143164843.1">
    <property type="nucleotide sequence ID" value="NZ_FQWQ01000001.1"/>
</dbReference>
<dbReference type="EMBL" id="FQWQ01000001">
    <property type="protein sequence ID" value="SHG81521.1"/>
    <property type="molecule type" value="Genomic_DNA"/>
</dbReference>
<evidence type="ECO:0000313" key="2">
    <source>
        <dbReference type="Proteomes" id="UP000184212"/>
    </source>
</evidence>
<gene>
    <name evidence="1" type="ORF">SAMN04488109_1973</name>
</gene>
<sequence>MGKLIVTVLMILGGVGFVVTRLISGALSRQSTKAAINAIKKNPSKAQAIAASLDIPYVNKKDFSKDQFEKLKADVLSSANKGDYKILHVAPYSEDHLLVFTLILFVDYDINISGKASDTQKVAYHNFVVRLDPEEGLQVLSTIYSDVTEKFQKEGFVTALGL</sequence>
<proteinExistence type="predicted"/>
<protein>
    <submittedName>
        <fullName evidence="1">Uncharacterized protein</fullName>
    </submittedName>
</protein>